<dbReference type="Pfam" id="PF22692">
    <property type="entry name" value="LlgE_F_G_D1"/>
    <property type="match status" value="1"/>
</dbReference>
<accession>A0ABW2SM27</accession>
<keyword evidence="8" id="KW-0282">Flagellum</keyword>
<dbReference type="Pfam" id="PF06429">
    <property type="entry name" value="Flg_bbr_C"/>
    <property type="match status" value="1"/>
</dbReference>
<evidence type="ECO:0000313" key="8">
    <source>
        <dbReference type="EMBL" id="MFC7581185.1"/>
    </source>
</evidence>
<feature type="domain" description="Flagellar basal-body/hook protein C-terminal" evidence="6">
    <location>
        <begin position="348"/>
        <end position="390"/>
    </location>
</feature>
<dbReference type="PANTHER" id="PTHR30435:SF1">
    <property type="entry name" value="FLAGELLAR HOOK PROTEIN FLGE"/>
    <property type="match status" value="1"/>
</dbReference>
<keyword evidence="3 4" id="KW-0975">Bacterial flagellum</keyword>
<proteinExistence type="inferred from homology"/>
<protein>
    <recommendedName>
        <fullName evidence="4">Flagellar hook protein FlgE</fullName>
    </recommendedName>
</protein>
<organism evidence="8 9">
    <name type="scientific">Schaalia naturae</name>
    <dbReference type="NCBI Taxonomy" id="635203"/>
    <lineage>
        <taxon>Bacteria</taxon>
        <taxon>Bacillati</taxon>
        <taxon>Actinomycetota</taxon>
        <taxon>Actinomycetes</taxon>
        <taxon>Actinomycetales</taxon>
        <taxon>Actinomycetaceae</taxon>
        <taxon>Schaalia</taxon>
    </lineage>
</organism>
<dbReference type="RefSeq" id="WP_380974221.1">
    <property type="nucleotide sequence ID" value="NZ_JBHTEF010000001.1"/>
</dbReference>
<keyword evidence="8" id="KW-0969">Cilium</keyword>
<evidence type="ECO:0000256" key="4">
    <source>
        <dbReference type="RuleBase" id="RU362116"/>
    </source>
</evidence>
<comment type="caution">
    <text evidence="8">The sequence shown here is derived from an EMBL/GenBank/DDBJ whole genome shotgun (WGS) entry which is preliminary data.</text>
</comment>
<sequence>MLRSLTTAVSGLRAHQTMLDVTGNNIANVNTIGFKASRAIFESTLSEMLQDPSAGGNGNGGTNPSQVGLGTRVAAVSTDLSQGATQVTSRDLDMMIDGDGYFIVRSGGEQLYTRNGAFGLDGNGNLVTSTGAIVQGWTAVNGRVDTNGAIGGLSLPLSATRPASQTTSAVVSGNVPSDGTETLVRTIDVYDAVGKASTLTLTFTPTLDASGANTGWTVSANGLPAEDLAFDADTGALTGPQTLTAGAITVDLSQLTGFAKLSTAEISSQNGMAAGRLTSFSLHSDGSLVGVFSNGEEQAVGQLALASFGNAGGLEDAGSSMMRASANSGAAQIGVADTGSRGSLTGRALEGSNVDLSQEFTNMIIAQRGFQANSRVVTTSDQVLEELVNLVR</sequence>
<evidence type="ECO:0000259" key="6">
    <source>
        <dbReference type="Pfam" id="PF06429"/>
    </source>
</evidence>
<evidence type="ECO:0000256" key="1">
    <source>
        <dbReference type="ARBA" id="ARBA00004117"/>
    </source>
</evidence>
<dbReference type="InterPro" id="IPR053967">
    <property type="entry name" value="LlgE_F_G-like_D1"/>
</dbReference>
<feature type="domain" description="Flagellar hook protein FlgE/F/G-like D1" evidence="7">
    <location>
        <begin position="95"/>
        <end position="145"/>
    </location>
</feature>
<evidence type="ECO:0000313" key="9">
    <source>
        <dbReference type="Proteomes" id="UP001596527"/>
    </source>
</evidence>
<dbReference type="SUPFAM" id="SSF117143">
    <property type="entry name" value="Flagellar hook protein flgE"/>
    <property type="match status" value="1"/>
</dbReference>
<evidence type="ECO:0000256" key="2">
    <source>
        <dbReference type="ARBA" id="ARBA00009677"/>
    </source>
</evidence>
<keyword evidence="9" id="KW-1185">Reference proteome</keyword>
<gene>
    <name evidence="8" type="ORF">ACFQWG_08240</name>
</gene>
<dbReference type="InterPro" id="IPR020013">
    <property type="entry name" value="Flagellar_FlgE/F/G"/>
</dbReference>
<dbReference type="Proteomes" id="UP001596527">
    <property type="component" value="Unassembled WGS sequence"/>
</dbReference>
<feature type="domain" description="Flagellar basal body rod protein N-terminal" evidence="5">
    <location>
        <begin position="5"/>
        <end position="35"/>
    </location>
</feature>
<comment type="similarity">
    <text evidence="2 4">Belongs to the flagella basal body rod proteins family.</text>
</comment>
<keyword evidence="8" id="KW-0966">Cell projection</keyword>
<name>A0ABW2SM27_9ACTO</name>
<evidence type="ECO:0000259" key="5">
    <source>
        <dbReference type="Pfam" id="PF00460"/>
    </source>
</evidence>
<reference evidence="9" key="1">
    <citation type="journal article" date="2019" name="Int. J. Syst. Evol. Microbiol.">
        <title>The Global Catalogue of Microorganisms (GCM) 10K type strain sequencing project: providing services to taxonomists for standard genome sequencing and annotation.</title>
        <authorList>
            <consortium name="The Broad Institute Genomics Platform"/>
            <consortium name="The Broad Institute Genome Sequencing Center for Infectious Disease"/>
            <person name="Wu L."/>
            <person name="Ma J."/>
        </authorList>
    </citation>
    <scope>NUCLEOTIDE SEQUENCE [LARGE SCALE GENOMIC DNA]</scope>
    <source>
        <strain evidence="9">CCUG 56698</strain>
    </source>
</reference>
<evidence type="ECO:0000259" key="7">
    <source>
        <dbReference type="Pfam" id="PF22692"/>
    </source>
</evidence>
<dbReference type="Pfam" id="PF00460">
    <property type="entry name" value="Flg_bb_rod"/>
    <property type="match status" value="1"/>
</dbReference>
<dbReference type="InterPro" id="IPR001444">
    <property type="entry name" value="Flag_bb_rod_N"/>
</dbReference>
<comment type="function">
    <text evidence="4">A flexible structure which links the flagellar filament to the drive apparatus in the basal body.</text>
</comment>
<comment type="subcellular location">
    <subcellularLocation>
        <location evidence="1 4">Bacterial flagellum basal body</location>
    </subcellularLocation>
</comment>
<dbReference type="EMBL" id="JBHTEF010000001">
    <property type="protein sequence ID" value="MFC7581185.1"/>
    <property type="molecule type" value="Genomic_DNA"/>
</dbReference>
<dbReference type="PANTHER" id="PTHR30435">
    <property type="entry name" value="FLAGELLAR PROTEIN"/>
    <property type="match status" value="1"/>
</dbReference>
<evidence type="ECO:0000256" key="3">
    <source>
        <dbReference type="ARBA" id="ARBA00023143"/>
    </source>
</evidence>
<dbReference type="InterPro" id="IPR037925">
    <property type="entry name" value="FlgE/F/G-like"/>
</dbReference>
<dbReference type="NCBIfam" id="TIGR03506">
    <property type="entry name" value="FlgEFG_subfam"/>
    <property type="match status" value="1"/>
</dbReference>
<dbReference type="InterPro" id="IPR010930">
    <property type="entry name" value="Flg_bb/hook_C_dom"/>
</dbReference>